<organism evidence="1 2">
    <name type="scientific">Desulfolithobacter dissulfuricans</name>
    <dbReference type="NCBI Taxonomy" id="2795293"/>
    <lineage>
        <taxon>Bacteria</taxon>
        <taxon>Pseudomonadati</taxon>
        <taxon>Thermodesulfobacteriota</taxon>
        <taxon>Desulfobulbia</taxon>
        <taxon>Desulfobulbales</taxon>
        <taxon>Desulfobulbaceae</taxon>
        <taxon>Desulfolithobacter</taxon>
    </lineage>
</organism>
<dbReference type="Proteomes" id="UP001063350">
    <property type="component" value="Chromosome"/>
</dbReference>
<evidence type="ECO:0000313" key="2">
    <source>
        <dbReference type="Proteomes" id="UP001063350"/>
    </source>
</evidence>
<dbReference type="EMBL" id="AP024233">
    <property type="protein sequence ID" value="BCO10426.1"/>
    <property type="molecule type" value="Genomic_DNA"/>
</dbReference>
<dbReference type="AlphaFoldDB" id="A0A915U307"/>
<sequence>MSKQISFTRIENDLLPEYRRKISMAESTEDIRKFFVYTIQELLQRACNGNIAITYEDIVLDQDNPPHYRLSETLQTQQEFAAVWTGSDLAHIIARFTETAMNHYRHLARNPDKTEAKIRM</sequence>
<keyword evidence="2" id="KW-1185">Reference proteome</keyword>
<proteinExistence type="predicted"/>
<dbReference type="RefSeq" id="WP_267927158.1">
    <property type="nucleotide sequence ID" value="NZ_AP024233.1"/>
</dbReference>
<name>A0A915U307_9BACT</name>
<dbReference type="KEGG" id="ddu:GF1_28020"/>
<evidence type="ECO:0000313" key="1">
    <source>
        <dbReference type="EMBL" id="BCO10426.1"/>
    </source>
</evidence>
<gene>
    <name evidence="1" type="ORF">GF1_28020</name>
</gene>
<reference evidence="1" key="1">
    <citation type="submission" date="2020-12" db="EMBL/GenBank/DDBJ databases">
        <title>Desulfobium dissulfuricans gen. nov., sp. nov., a novel mesophilic, sulfate-reducing bacterium isolated from a deep-sea hydrothermal vent.</title>
        <authorList>
            <person name="Hashimoto Y."/>
            <person name="Tame A."/>
            <person name="Sawayama S."/>
            <person name="Miyazaki J."/>
            <person name="Takai K."/>
            <person name="Nakagawa S."/>
        </authorList>
    </citation>
    <scope>NUCLEOTIDE SEQUENCE</scope>
    <source>
        <strain evidence="1">GF1</strain>
    </source>
</reference>
<protein>
    <submittedName>
        <fullName evidence="1">Uncharacterized protein</fullName>
    </submittedName>
</protein>
<accession>A0A915U307</accession>